<dbReference type="NCBIfam" id="NF000595">
    <property type="entry name" value="PRK00015.1-3"/>
    <property type="match status" value="1"/>
</dbReference>
<protein>
    <recommendedName>
        <fullName evidence="7 14">Ribonuclease HII</fullName>
        <shortName evidence="14">RNase HII</shortName>
        <ecNumber evidence="6 14">3.1.26.4</ecNumber>
    </recommendedName>
</protein>
<evidence type="ECO:0000256" key="14">
    <source>
        <dbReference type="HAMAP-Rule" id="MF_00052"/>
    </source>
</evidence>
<comment type="subcellular location">
    <subcellularLocation>
        <location evidence="4 14">Cytoplasm</location>
    </subcellularLocation>
</comment>
<dbReference type="PANTHER" id="PTHR10954">
    <property type="entry name" value="RIBONUCLEASE H2 SUBUNIT A"/>
    <property type="match status" value="1"/>
</dbReference>
<comment type="cofactor">
    <cofactor evidence="2">
        <name>Mg(2+)</name>
        <dbReference type="ChEBI" id="CHEBI:18420"/>
    </cofactor>
</comment>
<comment type="cofactor">
    <cofactor evidence="14 15">
        <name>Mn(2+)</name>
        <dbReference type="ChEBI" id="CHEBI:29035"/>
    </cofactor>
    <cofactor evidence="14 15">
        <name>Mg(2+)</name>
        <dbReference type="ChEBI" id="CHEBI:18420"/>
    </cofactor>
    <text evidence="14 15">Manganese or magnesium. Binds 1 divalent metal ion per monomer in the absence of substrate. May bind a second metal ion after substrate binding.</text>
</comment>
<keyword evidence="9 14" id="KW-0540">Nuclease</keyword>
<dbReference type="GO" id="GO:0006298">
    <property type="term" value="P:mismatch repair"/>
    <property type="evidence" value="ECO:0007669"/>
    <property type="project" value="TreeGrafter"/>
</dbReference>
<dbReference type="InterPro" id="IPR024567">
    <property type="entry name" value="RNase_HII/HIII_dom"/>
</dbReference>
<dbReference type="AlphaFoldDB" id="A0A8E4EYE7"/>
<evidence type="ECO:0000256" key="15">
    <source>
        <dbReference type="PROSITE-ProRule" id="PRU01319"/>
    </source>
</evidence>
<dbReference type="InterPro" id="IPR001352">
    <property type="entry name" value="RNase_HII/HIII"/>
</dbReference>
<evidence type="ECO:0000256" key="7">
    <source>
        <dbReference type="ARBA" id="ARBA00019179"/>
    </source>
</evidence>
<evidence type="ECO:0000256" key="6">
    <source>
        <dbReference type="ARBA" id="ARBA00012180"/>
    </source>
</evidence>
<evidence type="ECO:0000256" key="1">
    <source>
        <dbReference type="ARBA" id="ARBA00000077"/>
    </source>
</evidence>
<dbReference type="EC" id="3.1.26.4" evidence="6 14"/>
<accession>A0A8E4EYE7</accession>
<evidence type="ECO:0000256" key="9">
    <source>
        <dbReference type="ARBA" id="ARBA00022722"/>
    </source>
</evidence>
<dbReference type="CDD" id="cd07182">
    <property type="entry name" value="RNase_HII_bacteria_HII_like"/>
    <property type="match status" value="1"/>
</dbReference>
<sequence>MFLNVIYERLIYSSGYRIAGVDEVGYGSLVGPVVTAAVILDPAHPIIGLTDSKKLNEKRRNMIYEKIINQALSWSLGYAEPKEIDELNILCATMLAMKRAISSLSLKPDFVLIDGNRGPSLPMASQTVVKGDLYVEEISAASILAKVTRDREMKNLDAQFPKYEFAKNKGYPTAFHIKCLEKLGVTKQHRYSFRPVKNALHSIMLRSDCVSNN</sequence>
<feature type="binding site" evidence="14 15">
    <location>
        <position position="22"/>
    </location>
    <ligand>
        <name>a divalent metal cation</name>
        <dbReference type="ChEBI" id="CHEBI:60240"/>
    </ligand>
</feature>
<gene>
    <name evidence="14 18" type="primary">rnhB</name>
    <name evidence="18" type="ORF">PROFFT_A_03630</name>
</gene>
<dbReference type="GO" id="GO:0003723">
    <property type="term" value="F:RNA binding"/>
    <property type="evidence" value="ECO:0007669"/>
    <property type="project" value="UniProtKB-UniRule"/>
</dbReference>
<feature type="binding site" evidence="14 15">
    <location>
        <position position="114"/>
    </location>
    <ligand>
        <name>a divalent metal cation</name>
        <dbReference type="ChEBI" id="CHEBI:60240"/>
    </ligand>
</feature>
<dbReference type="KEGG" id="ptf:PROFFT_A_03630"/>
<comment type="catalytic activity">
    <reaction evidence="1 14 15 16">
        <text>Endonucleolytic cleavage to 5'-phosphomonoester.</text>
        <dbReference type="EC" id="3.1.26.4"/>
    </reaction>
</comment>
<dbReference type="NCBIfam" id="NF000594">
    <property type="entry name" value="PRK00015.1-1"/>
    <property type="match status" value="1"/>
</dbReference>
<proteinExistence type="inferred from homology"/>
<keyword evidence="11 14" id="KW-0255">Endonuclease</keyword>
<evidence type="ECO:0000313" key="18">
    <source>
        <dbReference type="EMBL" id="CAD6510315.1"/>
    </source>
</evidence>
<dbReference type="InterPro" id="IPR022898">
    <property type="entry name" value="RNase_HII"/>
</dbReference>
<evidence type="ECO:0000256" key="12">
    <source>
        <dbReference type="ARBA" id="ARBA00022801"/>
    </source>
</evidence>
<evidence type="ECO:0000256" key="8">
    <source>
        <dbReference type="ARBA" id="ARBA00022490"/>
    </source>
</evidence>
<evidence type="ECO:0000256" key="5">
    <source>
        <dbReference type="ARBA" id="ARBA00007383"/>
    </source>
</evidence>
<dbReference type="Proteomes" id="UP000683585">
    <property type="component" value="Chromosome"/>
</dbReference>
<feature type="binding site" evidence="14 15">
    <location>
        <position position="23"/>
    </location>
    <ligand>
        <name>a divalent metal cation</name>
        <dbReference type="ChEBI" id="CHEBI:60240"/>
    </ligand>
</feature>
<evidence type="ECO:0000256" key="10">
    <source>
        <dbReference type="ARBA" id="ARBA00022723"/>
    </source>
</evidence>
<feature type="domain" description="RNase H type-2" evidence="17">
    <location>
        <begin position="16"/>
        <end position="205"/>
    </location>
</feature>
<dbReference type="GO" id="GO:0032299">
    <property type="term" value="C:ribonuclease H2 complex"/>
    <property type="evidence" value="ECO:0007669"/>
    <property type="project" value="TreeGrafter"/>
</dbReference>
<evidence type="ECO:0000259" key="17">
    <source>
        <dbReference type="PROSITE" id="PS51975"/>
    </source>
</evidence>
<dbReference type="PANTHER" id="PTHR10954:SF18">
    <property type="entry name" value="RIBONUCLEASE HII"/>
    <property type="match status" value="1"/>
</dbReference>
<evidence type="ECO:0000256" key="11">
    <source>
        <dbReference type="ARBA" id="ARBA00022759"/>
    </source>
</evidence>
<keyword evidence="12 14" id="KW-0378">Hydrolase</keyword>
<keyword evidence="19" id="KW-1185">Reference proteome</keyword>
<evidence type="ECO:0000256" key="16">
    <source>
        <dbReference type="RuleBase" id="RU003515"/>
    </source>
</evidence>
<dbReference type="HAMAP" id="MF_00052_B">
    <property type="entry name" value="RNase_HII_B"/>
    <property type="match status" value="1"/>
</dbReference>
<keyword evidence="10 14" id="KW-0479">Metal-binding</keyword>
<dbReference type="GO" id="GO:0030145">
    <property type="term" value="F:manganese ion binding"/>
    <property type="evidence" value="ECO:0007669"/>
    <property type="project" value="UniProtKB-UniRule"/>
</dbReference>
<dbReference type="GO" id="GO:0005737">
    <property type="term" value="C:cytoplasm"/>
    <property type="evidence" value="ECO:0007669"/>
    <property type="project" value="UniProtKB-SubCell"/>
</dbReference>
<keyword evidence="8 14" id="KW-0963">Cytoplasm</keyword>
<reference evidence="18" key="1">
    <citation type="submission" date="2020-10" db="EMBL/GenBank/DDBJ databases">
        <authorList>
            <person name="Szabo G."/>
        </authorList>
    </citation>
    <scope>NUCLEOTIDE SEQUENCE</scope>
    <source>
        <strain evidence="18">PROFFT</strain>
    </source>
</reference>
<comment type="function">
    <text evidence="3 14 16">Endonuclease that specifically degrades the RNA of RNA-DNA hybrids.</text>
</comment>
<evidence type="ECO:0000256" key="3">
    <source>
        <dbReference type="ARBA" id="ARBA00004065"/>
    </source>
</evidence>
<dbReference type="NCBIfam" id="NF000596">
    <property type="entry name" value="PRK00015.1-4"/>
    <property type="match status" value="1"/>
</dbReference>
<dbReference type="FunFam" id="3.30.420.10:FF:000006">
    <property type="entry name" value="Ribonuclease HII"/>
    <property type="match status" value="1"/>
</dbReference>
<comment type="similarity">
    <text evidence="5 14 16">Belongs to the RNase HII family.</text>
</comment>
<dbReference type="Pfam" id="PF01351">
    <property type="entry name" value="RNase_HII"/>
    <property type="match status" value="1"/>
</dbReference>
<evidence type="ECO:0000256" key="4">
    <source>
        <dbReference type="ARBA" id="ARBA00004496"/>
    </source>
</evidence>
<dbReference type="GO" id="GO:0004523">
    <property type="term" value="F:RNA-DNA hybrid ribonuclease activity"/>
    <property type="evidence" value="ECO:0007669"/>
    <property type="project" value="UniProtKB-UniRule"/>
</dbReference>
<name>A0A8E4EYE7_9ENTR</name>
<organism evidence="18 19">
    <name type="scientific">Candidatus Profftia tarda</name>
    <dbReference type="NCBI Taxonomy" id="1177216"/>
    <lineage>
        <taxon>Bacteria</taxon>
        <taxon>Pseudomonadati</taxon>
        <taxon>Pseudomonadota</taxon>
        <taxon>Gammaproteobacteria</taxon>
        <taxon>Enterobacterales</taxon>
        <taxon>Enterobacteriaceae</taxon>
        <taxon>Candidatus Profftia</taxon>
    </lineage>
</organism>
<keyword evidence="13 14" id="KW-0464">Manganese</keyword>
<dbReference type="EMBL" id="LR890047">
    <property type="protein sequence ID" value="CAD6510315.1"/>
    <property type="molecule type" value="Genomic_DNA"/>
</dbReference>
<dbReference type="RefSeq" id="WP_216782171.1">
    <property type="nucleotide sequence ID" value="NZ_LR890047.1"/>
</dbReference>
<dbReference type="GO" id="GO:0043137">
    <property type="term" value="P:DNA replication, removal of RNA primer"/>
    <property type="evidence" value="ECO:0007669"/>
    <property type="project" value="TreeGrafter"/>
</dbReference>
<evidence type="ECO:0000256" key="13">
    <source>
        <dbReference type="ARBA" id="ARBA00023211"/>
    </source>
</evidence>
<evidence type="ECO:0000313" key="19">
    <source>
        <dbReference type="Proteomes" id="UP000683585"/>
    </source>
</evidence>
<dbReference type="PROSITE" id="PS51975">
    <property type="entry name" value="RNASE_H_2"/>
    <property type="match status" value="1"/>
</dbReference>
<evidence type="ECO:0000256" key="2">
    <source>
        <dbReference type="ARBA" id="ARBA00001946"/>
    </source>
</evidence>